<dbReference type="RefSeq" id="WP_242658380.1">
    <property type="nucleotide sequence ID" value="NZ_FNCF01000004.1"/>
</dbReference>
<reference evidence="2" key="1">
    <citation type="submission" date="2016-10" db="EMBL/GenBank/DDBJ databases">
        <authorList>
            <person name="Varghese N."/>
            <person name="Submissions S."/>
        </authorList>
    </citation>
    <scope>NUCLEOTIDE SEQUENCE [LARGE SCALE GENOMIC DNA]</scope>
    <source>
        <strain evidence="2">DSM 44526</strain>
    </source>
</reference>
<sequence>MQLPPTFTLATARAAGLSRSVLRGGGYVRISHDLVVRLDDAIDARERLGVLVSVLPADAAYSHTTAAHLLGAHLDLPARAHVALTPRRVLPQRADLVVHARRLDPTDVVDLAGLRVTSGAQTFLDLSAVLPPAELVAVGDALLRAGHLTADELAARLARAGRVRGVVRARCCAPVLTEQAMSRPESLMRYWLVDSHLPDPEVQVPAHDRFGAVVARSDLGHRRWRLRMEYEGRQHADEAQFGRDVDRYSLMAAAGDLVLRFAARHLTARTVVSRTEQALRSQGWRPDPR</sequence>
<keyword evidence="2" id="KW-1185">Reference proteome</keyword>
<evidence type="ECO:0008006" key="3">
    <source>
        <dbReference type="Google" id="ProtNLM"/>
    </source>
</evidence>
<dbReference type="AlphaFoldDB" id="A0A1G7UY51"/>
<protein>
    <recommendedName>
        <fullName evidence="3">Transcriptional regulator, AbiEi antitoxin, Type IV TA system</fullName>
    </recommendedName>
</protein>
<proteinExistence type="predicted"/>
<dbReference type="Proteomes" id="UP000198863">
    <property type="component" value="Unassembled WGS sequence"/>
</dbReference>
<dbReference type="EMBL" id="FNCF01000004">
    <property type="protein sequence ID" value="SDG52437.1"/>
    <property type="molecule type" value="Genomic_DNA"/>
</dbReference>
<evidence type="ECO:0000313" key="2">
    <source>
        <dbReference type="Proteomes" id="UP000198863"/>
    </source>
</evidence>
<name>A0A1G7UY51_9ACTN</name>
<gene>
    <name evidence="1" type="ORF">SAMN05660324_2825</name>
</gene>
<evidence type="ECO:0000313" key="1">
    <source>
        <dbReference type="EMBL" id="SDG52437.1"/>
    </source>
</evidence>
<accession>A0A1G7UY51</accession>
<organism evidence="1 2">
    <name type="scientific">Klenkia brasiliensis</name>
    <dbReference type="NCBI Taxonomy" id="333142"/>
    <lineage>
        <taxon>Bacteria</taxon>
        <taxon>Bacillati</taxon>
        <taxon>Actinomycetota</taxon>
        <taxon>Actinomycetes</taxon>
        <taxon>Geodermatophilales</taxon>
        <taxon>Geodermatophilaceae</taxon>
        <taxon>Klenkia</taxon>
    </lineage>
</organism>